<accession>A0AAE0UUF4</accession>
<evidence type="ECO:0000256" key="14">
    <source>
        <dbReference type="ARBA" id="ARBA00047764"/>
    </source>
</evidence>
<evidence type="ECO:0000256" key="8">
    <source>
        <dbReference type="ARBA" id="ARBA00022723"/>
    </source>
</evidence>
<dbReference type="EMBL" id="JAUCMX010000018">
    <property type="protein sequence ID" value="KAK3517882.1"/>
    <property type="molecule type" value="Genomic_DNA"/>
</dbReference>
<evidence type="ECO:0000256" key="7">
    <source>
        <dbReference type="ARBA" id="ARBA00022525"/>
    </source>
</evidence>
<dbReference type="InterPro" id="IPR013659">
    <property type="entry name" value="A_deaminase_N"/>
</dbReference>
<dbReference type="InterPro" id="IPR006331">
    <property type="entry name" value="ADGF"/>
</dbReference>
<dbReference type="GO" id="GO:0046872">
    <property type="term" value="F:metal ion binding"/>
    <property type="evidence" value="ECO:0007669"/>
    <property type="project" value="UniProtKB-KW"/>
</dbReference>
<dbReference type="InterPro" id="IPR001365">
    <property type="entry name" value="A_deaminase_dom"/>
</dbReference>
<keyword evidence="19" id="KW-1185">Reference proteome</keyword>
<dbReference type="Pfam" id="PF01991">
    <property type="entry name" value="vATP-synt_E"/>
    <property type="match status" value="1"/>
</dbReference>
<protein>
    <recommendedName>
        <fullName evidence="5">adenosine deaminase</fullName>
        <ecNumber evidence="5">3.5.4.4</ecNumber>
    </recommendedName>
</protein>
<dbReference type="SUPFAM" id="SSF51556">
    <property type="entry name" value="Metallo-dependent hydrolases"/>
    <property type="match status" value="1"/>
</dbReference>
<dbReference type="HAMAP" id="MF_00311">
    <property type="entry name" value="ATP_synth_E_arch"/>
    <property type="match status" value="1"/>
</dbReference>
<dbReference type="InterPro" id="IPR002842">
    <property type="entry name" value="ATPase_V1_Esu"/>
</dbReference>
<evidence type="ECO:0000256" key="5">
    <source>
        <dbReference type="ARBA" id="ARBA00012784"/>
    </source>
</evidence>
<comment type="function">
    <text evidence="13">Subunit of the V1 complex of vacuolar(H+)-ATPase (V-ATPase), a multisubunit enzyme composed of a peripheral complex (V1) that hydrolyzes ATP and a membrane integral complex (V0) that translocates protons. V-ATPase is responsible for acidifying and maintaining the pH of intracellular compartments and in some cell types, is targeted to the plasma membrane, where it is responsible for acidifying the extracellular environment.</text>
</comment>
<name>A0AAE0UUF4_9TELE</name>
<dbReference type="Pfam" id="PF00962">
    <property type="entry name" value="A_deaminase"/>
    <property type="match status" value="1"/>
</dbReference>
<dbReference type="AlphaFoldDB" id="A0AAE0UUF4"/>
<dbReference type="GO" id="GO:0046961">
    <property type="term" value="F:proton-transporting ATPase activity, rotational mechanism"/>
    <property type="evidence" value="ECO:0007669"/>
    <property type="project" value="InterPro"/>
</dbReference>
<dbReference type="Proteomes" id="UP001274896">
    <property type="component" value="Unassembled WGS sequence"/>
</dbReference>
<dbReference type="GO" id="GO:0033178">
    <property type="term" value="C:proton-transporting two-sector ATPase complex, catalytic domain"/>
    <property type="evidence" value="ECO:0007669"/>
    <property type="project" value="InterPro"/>
</dbReference>
<evidence type="ECO:0000256" key="2">
    <source>
        <dbReference type="ARBA" id="ARBA00004613"/>
    </source>
</evidence>
<dbReference type="GO" id="GO:0004000">
    <property type="term" value="F:adenosine deaminase activity"/>
    <property type="evidence" value="ECO:0007669"/>
    <property type="project" value="InterPro"/>
</dbReference>
<sequence length="786" mass="89503">HGEPVPISGIIGHQGRIHPGQSANPLQGTHTLMQSHTTGNLEALICLEACLLTLGGNQSTQRKPTKHRENMQTEQERDSNPGRIKHMMAFIEQEANEKAEEIDAKAEEEFNIEKGRLVQTQRLKIMEYYEKKEKQIEQQKKIQMSNLMNQARLKVLKARDDMITDMLNDARHRLANVARDPSRYSALMDGLVLQGFYQLLESKVMIRCRKQDLALVQAAVQKNIPIYKASVKNNLEVRIDQDNFLPSDISGGIEIYNADGKIKVSNTLESRLDLLAQQTMKRFCYMPCATTALLMMLVLASVKESKCLPDPHQRELLLQEEASMQIGGRVELSAAERRLDSLLHKLKEQEMKAPHFPPAMHFFKAKPYIQKSPVFKLLQKMPKGAILHIHSSALVSVDWLVMNVTYRPHCYVCFTWTGHVQFIFSAQQPFQRLGCSRWNLLEKLRATMSDIPAFDKSLMQNLTLFTEDPEVAYPTQDEVWNQFEQIFTSISGLITYAPVFKDYLYQGLLQLYNDNIMYLELRTGLSQTYELDGTIHNREWSIQTYKDLTEQFKLEHPDFVGMRIIVSVHRTQNLSVVKQAIKDTIEMKKRYPEIMAGFDLVGREDGGNSIWYYRDALSVPTQVKAKLSYFFHAGETDLYGTDVDRNVLDALLFNTTRIGHGFALAHHPLAKELSRKMGVPVEVCPISNQVLKLVSDLRNHPAAVLMSEGHPMVVSSDDPTLFGTAGLTYDFYEVFVGIGGLSATVGTLKELAMNSIRYSSLPPVLKEKTMALWQQKWNKFISENSP</sequence>
<dbReference type="Gene3D" id="6.10.250.1620">
    <property type="match status" value="1"/>
</dbReference>
<keyword evidence="12" id="KW-0406">Ion transport</keyword>
<keyword evidence="9" id="KW-0732">Signal</keyword>
<evidence type="ECO:0000259" key="17">
    <source>
        <dbReference type="Pfam" id="PF08451"/>
    </source>
</evidence>
<evidence type="ECO:0000256" key="10">
    <source>
        <dbReference type="ARBA" id="ARBA00022781"/>
    </source>
</evidence>
<feature type="domain" description="Adenosine deaminase" evidence="16">
    <location>
        <begin position="476"/>
        <end position="764"/>
    </location>
</feature>
<dbReference type="PANTHER" id="PTHR45715">
    <property type="entry name" value="ATPASE H+-TRANSPORTING V1 SUBUNIT E1A-RELATED"/>
    <property type="match status" value="1"/>
</dbReference>
<dbReference type="FunFam" id="3.30.2320.30:FF:000001">
    <property type="entry name" value="V-type proton atpase subunit e 1"/>
    <property type="match status" value="1"/>
</dbReference>
<evidence type="ECO:0000256" key="3">
    <source>
        <dbReference type="ARBA" id="ARBA00005901"/>
    </source>
</evidence>
<feature type="region of interest" description="Disordered" evidence="15">
    <location>
        <begin position="57"/>
        <end position="80"/>
    </location>
</feature>
<evidence type="ECO:0000256" key="13">
    <source>
        <dbReference type="ARBA" id="ARBA00045737"/>
    </source>
</evidence>
<comment type="caution">
    <text evidence="18">The sequence shown here is derived from an EMBL/GenBank/DDBJ whole genome shotgun (WGS) entry which is preliminary data.</text>
</comment>
<dbReference type="EC" id="3.5.4.4" evidence="5"/>
<dbReference type="Gene3D" id="3.20.20.140">
    <property type="entry name" value="Metal-dependent hydrolases"/>
    <property type="match status" value="1"/>
</dbReference>
<dbReference type="Pfam" id="PF08451">
    <property type="entry name" value="A_deaminase_N"/>
    <property type="match status" value="1"/>
</dbReference>
<keyword evidence="6" id="KW-0813">Transport</keyword>
<comment type="subcellular location">
    <subcellularLocation>
        <location evidence="2">Secreted</location>
    </subcellularLocation>
</comment>
<evidence type="ECO:0000256" key="4">
    <source>
        <dbReference type="ARBA" id="ARBA00006083"/>
    </source>
</evidence>
<comment type="cofactor">
    <cofactor evidence="1">
        <name>Zn(2+)</name>
        <dbReference type="ChEBI" id="CHEBI:29105"/>
    </cofactor>
</comment>
<evidence type="ECO:0000256" key="15">
    <source>
        <dbReference type="SAM" id="MobiDB-lite"/>
    </source>
</evidence>
<keyword evidence="8" id="KW-0479">Metal-binding</keyword>
<evidence type="ECO:0000259" key="16">
    <source>
        <dbReference type="Pfam" id="PF00962"/>
    </source>
</evidence>
<proteinExistence type="inferred from homology"/>
<dbReference type="InterPro" id="IPR038495">
    <property type="entry name" value="ATPase_E_C"/>
</dbReference>
<evidence type="ECO:0000256" key="11">
    <source>
        <dbReference type="ARBA" id="ARBA00022801"/>
    </source>
</evidence>
<keyword evidence="7" id="KW-0964">Secreted</keyword>
<dbReference type="GO" id="GO:0006154">
    <property type="term" value="P:adenosine catabolic process"/>
    <property type="evidence" value="ECO:0007669"/>
    <property type="project" value="InterPro"/>
</dbReference>
<comment type="catalytic activity">
    <reaction evidence="14">
        <text>adenosine + H2O + H(+) = inosine + NH4(+)</text>
        <dbReference type="Rhea" id="RHEA:24408"/>
        <dbReference type="ChEBI" id="CHEBI:15377"/>
        <dbReference type="ChEBI" id="CHEBI:15378"/>
        <dbReference type="ChEBI" id="CHEBI:16335"/>
        <dbReference type="ChEBI" id="CHEBI:17596"/>
        <dbReference type="ChEBI" id="CHEBI:28938"/>
        <dbReference type="EC" id="3.5.4.4"/>
    </reaction>
</comment>
<evidence type="ECO:0000256" key="9">
    <source>
        <dbReference type="ARBA" id="ARBA00022729"/>
    </source>
</evidence>
<organism evidence="18 19">
    <name type="scientific">Hemibagrus guttatus</name>
    <dbReference type="NCBI Taxonomy" id="175788"/>
    <lineage>
        <taxon>Eukaryota</taxon>
        <taxon>Metazoa</taxon>
        <taxon>Chordata</taxon>
        <taxon>Craniata</taxon>
        <taxon>Vertebrata</taxon>
        <taxon>Euteleostomi</taxon>
        <taxon>Actinopterygii</taxon>
        <taxon>Neopterygii</taxon>
        <taxon>Teleostei</taxon>
        <taxon>Ostariophysi</taxon>
        <taxon>Siluriformes</taxon>
        <taxon>Bagridae</taxon>
        <taxon>Hemibagrus</taxon>
    </lineage>
</organism>
<keyword evidence="10" id="KW-0375">Hydrogen ion transport</keyword>
<evidence type="ECO:0000313" key="18">
    <source>
        <dbReference type="EMBL" id="KAK3517882.1"/>
    </source>
</evidence>
<dbReference type="CDD" id="cd01321">
    <property type="entry name" value="ADGF"/>
    <property type="match status" value="1"/>
</dbReference>
<reference evidence="18" key="1">
    <citation type="submission" date="2023-06" db="EMBL/GenBank/DDBJ databases">
        <title>Male Hemibagrus guttatus genome.</title>
        <authorList>
            <person name="Bian C."/>
        </authorList>
    </citation>
    <scope>NUCLEOTIDE SEQUENCE</scope>
    <source>
        <strain evidence="18">Male_cb2023</strain>
        <tissue evidence="18">Muscle</tissue>
    </source>
</reference>
<dbReference type="Gene3D" id="3.30.2320.30">
    <property type="entry name" value="ATP synthase, E subunit, C-terminal"/>
    <property type="match status" value="1"/>
</dbReference>
<evidence type="ECO:0000256" key="12">
    <source>
        <dbReference type="ARBA" id="ARBA00023065"/>
    </source>
</evidence>
<evidence type="ECO:0000256" key="1">
    <source>
        <dbReference type="ARBA" id="ARBA00001947"/>
    </source>
</evidence>
<feature type="domain" description="Adenosine/AMP deaminase N-terminal" evidence="17">
    <location>
        <begin position="312"/>
        <end position="378"/>
    </location>
</feature>
<comment type="similarity">
    <text evidence="3">Belongs to the V-ATPase E subunit family.</text>
</comment>
<feature type="compositionally biased region" description="Basic and acidic residues" evidence="15">
    <location>
        <begin position="67"/>
        <end position="80"/>
    </location>
</feature>
<dbReference type="SUPFAM" id="SSF160527">
    <property type="entry name" value="V-type ATPase subunit E-like"/>
    <property type="match status" value="1"/>
</dbReference>
<dbReference type="NCBIfam" id="TIGR01431">
    <property type="entry name" value="adm_rel"/>
    <property type="match status" value="1"/>
</dbReference>
<gene>
    <name evidence="18" type="ORF">QTP70_026201</name>
</gene>
<dbReference type="InterPro" id="IPR032466">
    <property type="entry name" value="Metal_Hydrolase"/>
</dbReference>
<evidence type="ECO:0000313" key="19">
    <source>
        <dbReference type="Proteomes" id="UP001274896"/>
    </source>
</evidence>
<dbReference type="FunFam" id="3.20.20.140:FF:000017">
    <property type="entry name" value="Adenosine deaminase 2"/>
    <property type="match status" value="1"/>
</dbReference>
<feature type="non-terminal residue" evidence="18">
    <location>
        <position position="1"/>
    </location>
</feature>
<keyword evidence="11" id="KW-0378">Hydrolase</keyword>
<evidence type="ECO:0000256" key="6">
    <source>
        <dbReference type="ARBA" id="ARBA00022448"/>
    </source>
</evidence>
<comment type="similarity">
    <text evidence="4">Belongs to the metallo-dependent hydrolases superfamily. Adenosine and AMP deaminases family. ADGF subfamily.</text>
</comment>
<dbReference type="GO" id="GO:0005615">
    <property type="term" value="C:extracellular space"/>
    <property type="evidence" value="ECO:0007669"/>
    <property type="project" value="InterPro"/>
</dbReference>